<dbReference type="EMBL" id="JACHBI010000003">
    <property type="protein sequence ID" value="MBB5573589.1"/>
    <property type="molecule type" value="Genomic_DNA"/>
</dbReference>
<dbReference type="RefSeq" id="WP_146143994.1">
    <property type="nucleotide sequence ID" value="NZ_JACHBI010000003.1"/>
</dbReference>
<comment type="caution">
    <text evidence="1">The sequence shown here is derived from an EMBL/GenBank/DDBJ whole genome shotgun (WGS) entry which is preliminary data.</text>
</comment>
<evidence type="ECO:0008006" key="3">
    <source>
        <dbReference type="Google" id="ProtNLM"/>
    </source>
</evidence>
<dbReference type="AlphaFoldDB" id="A0A7W9D0T0"/>
<dbReference type="Proteomes" id="UP000549882">
    <property type="component" value="Unassembled WGS sequence"/>
</dbReference>
<protein>
    <recommendedName>
        <fullName evidence="3">Apea-like HEPN domain-containing protein</fullName>
    </recommendedName>
</protein>
<keyword evidence="2" id="KW-1185">Reference proteome</keyword>
<accession>A0A7W9D0T0</accession>
<evidence type="ECO:0000313" key="1">
    <source>
        <dbReference type="EMBL" id="MBB5573589.1"/>
    </source>
</evidence>
<sequence>MTTAAEIANFRPSFHRVRIDLGHHLTTNFADDDWERTDASRIACWQSARSMLDQREFNCGDCTVNLSVDWGPVIARLQNDFDVMQRLEKVKGTPEASEIAHQFSLASVEVTFLFQLNGDRLSKTPSLVAISEYFLHDFFLIVNLAAPGACNFYGTKIIQPEDRFAEQINLSNVLFESSILDARSDSWPKVGFLNLSEVIVWFYSIRSEMKLLPKNRMERVVFAMLHLCKAGISPTNVIWIFYGLETLFDTKIGENFRTLVSRIQLLLDLSEAEFKILKKKMRELYDIRSAFVHGGLEVIHPLQNEMLDKSVDEMTSRFIDTADFGFRILLASVQEIIRRGWREPNFREVLEGIAR</sequence>
<gene>
    <name evidence="1" type="ORF">GGD50_002202</name>
</gene>
<evidence type="ECO:0000313" key="2">
    <source>
        <dbReference type="Proteomes" id="UP000549882"/>
    </source>
</evidence>
<reference evidence="1 2" key="1">
    <citation type="submission" date="2020-08" db="EMBL/GenBank/DDBJ databases">
        <title>Genomic Encyclopedia of Type Strains, Phase IV (KMG-V): Genome sequencing to study the core and pangenomes of soil and plant-associated prokaryotes.</title>
        <authorList>
            <person name="Whitman W."/>
        </authorList>
    </citation>
    <scope>NUCLEOTIDE SEQUENCE [LARGE SCALE GENOMIC DNA]</scope>
    <source>
        <strain evidence="1 2">SEMIA 4064</strain>
    </source>
</reference>
<organism evidence="1 2">
    <name type="scientific">Rhizobium paranaense</name>
    <dbReference type="NCBI Taxonomy" id="1650438"/>
    <lineage>
        <taxon>Bacteria</taxon>
        <taxon>Pseudomonadati</taxon>
        <taxon>Pseudomonadota</taxon>
        <taxon>Alphaproteobacteria</taxon>
        <taxon>Hyphomicrobiales</taxon>
        <taxon>Rhizobiaceae</taxon>
        <taxon>Rhizobium/Agrobacterium group</taxon>
        <taxon>Rhizobium</taxon>
    </lineage>
</organism>
<proteinExistence type="predicted"/>
<name>A0A7W9D0T0_9HYPH</name>